<evidence type="ECO:0000313" key="10">
    <source>
        <dbReference type="EMBL" id="KAK9090161.1"/>
    </source>
</evidence>
<proteinExistence type="inferred from homology"/>
<organism evidence="10 11">
    <name type="scientific">Stephania japonica</name>
    <dbReference type="NCBI Taxonomy" id="461633"/>
    <lineage>
        <taxon>Eukaryota</taxon>
        <taxon>Viridiplantae</taxon>
        <taxon>Streptophyta</taxon>
        <taxon>Embryophyta</taxon>
        <taxon>Tracheophyta</taxon>
        <taxon>Spermatophyta</taxon>
        <taxon>Magnoliopsida</taxon>
        <taxon>Ranunculales</taxon>
        <taxon>Menispermaceae</taxon>
        <taxon>Menispermoideae</taxon>
        <taxon>Cissampelideae</taxon>
        <taxon>Stephania</taxon>
    </lineage>
</organism>
<dbReference type="EMBL" id="JBBNAE010000010">
    <property type="protein sequence ID" value="KAK9090161.1"/>
    <property type="molecule type" value="Genomic_DNA"/>
</dbReference>
<dbReference type="AlphaFoldDB" id="A0AAP0EBE2"/>
<evidence type="ECO:0000256" key="7">
    <source>
        <dbReference type="SAM" id="Coils"/>
    </source>
</evidence>
<dbReference type="GO" id="GO:0005643">
    <property type="term" value="C:nuclear pore"/>
    <property type="evidence" value="ECO:0007669"/>
    <property type="project" value="InterPro"/>
</dbReference>
<evidence type="ECO:0000256" key="1">
    <source>
        <dbReference type="ARBA" id="ARBA00004173"/>
    </source>
</evidence>
<keyword evidence="3" id="KW-0689">Ribosomal protein</keyword>
<dbReference type="InterPro" id="IPR059242">
    <property type="entry name" value="mS23_dom"/>
</dbReference>
<protein>
    <recommendedName>
        <fullName evidence="6">Small ribosomal subunit protein mS23</fullName>
    </recommendedName>
</protein>
<evidence type="ECO:0000256" key="5">
    <source>
        <dbReference type="ARBA" id="ARBA00023274"/>
    </source>
</evidence>
<dbReference type="Proteomes" id="UP001417504">
    <property type="component" value="Unassembled WGS sequence"/>
</dbReference>
<dbReference type="CDD" id="cd23701">
    <property type="entry name" value="At1g26750"/>
    <property type="match status" value="1"/>
</dbReference>
<gene>
    <name evidence="10" type="ORF">Sjap_023338</name>
</gene>
<feature type="coiled-coil region" evidence="7">
    <location>
        <begin position="408"/>
        <end position="435"/>
    </location>
</feature>
<evidence type="ECO:0000256" key="4">
    <source>
        <dbReference type="ARBA" id="ARBA00023128"/>
    </source>
</evidence>
<keyword evidence="11" id="KW-1185">Reference proteome</keyword>
<comment type="caution">
    <text evidence="10">The sequence shown here is derived from an EMBL/GenBank/DDBJ whole genome shotgun (WGS) entry which is preliminary data.</text>
</comment>
<feature type="region of interest" description="Disordered" evidence="8">
    <location>
        <begin position="184"/>
        <end position="227"/>
    </location>
</feature>
<keyword evidence="5" id="KW-0687">Ribonucleoprotein</keyword>
<evidence type="ECO:0000313" key="11">
    <source>
        <dbReference type="Proteomes" id="UP001417504"/>
    </source>
</evidence>
<evidence type="ECO:0000256" key="8">
    <source>
        <dbReference type="SAM" id="MobiDB-lite"/>
    </source>
</evidence>
<name>A0AAP0EBE2_9MAGN</name>
<feature type="compositionally biased region" description="Low complexity" evidence="8">
    <location>
        <begin position="248"/>
        <end position="259"/>
    </location>
</feature>
<dbReference type="PANTHER" id="PTHR31344">
    <property type="entry name" value="NUCLEAR PORE COMPLEX PROTEIN NUP205"/>
    <property type="match status" value="1"/>
</dbReference>
<evidence type="ECO:0000259" key="9">
    <source>
        <dbReference type="PROSITE" id="PS51840"/>
    </source>
</evidence>
<feature type="region of interest" description="Disordered" evidence="8">
    <location>
        <begin position="248"/>
        <end position="289"/>
    </location>
</feature>
<accession>A0AAP0EBE2</accession>
<comment type="subcellular location">
    <subcellularLocation>
        <location evidence="1">Mitochondrion</location>
    </subcellularLocation>
</comment>
<keyword evidence="7" id="KW-0175">Coiled coil</keyword>
<evidence type="ECO:0000256" key="3">
    <source>
        <dbReference type="ARBA" id="ARBA00022980"/>
    </source>
</evidence>
<reference evidence="10 11" key="1">
    <citation type="submission" date="2024-01" db="EMBL/GenBank/DDBJ databases">
        <title>Genome assemblies of Stephania.</title>
        <authorList>
            <person name="Yang L."/>
        </authorList>
    </citation>
    <scope>NUCLEOTIDE SEQUENCE [LARGE SCALE GENOMIC DNA]</scope>
    <source>
        <strain evidence="10">QJT</strain>
        <tissue evidence="10">Leaf</tissue>
    </source>
</reference>
<dbReference type="PANTHER" id="PTHR31344:SF15">
    <property type="entry name" value="EEIG1_EHBP1 PROTEIN AMINO-TERMINAL DOMAIN PROTEIN"/>
    <property type="match status" value="1"/>
</dbReference>
<dbReference type="PROSITE" id="PS51840">
    <property type="entry name" value="C2_NT"/>
    <property type="match status" value="1"/>
</dbReference>
<dbReference type="InterPro" id="IPR021827">
    <property type="entry name" value="Nup186/Nup192/Nup205"/>
</dbReference>
<evidence type="ECO:0000256" key="6">
    <source>
        <dbReference type="ARBA" id="ARBA00035137"/>
    </source>
</evidence>
<feature type="compositionally biased region" description="Low complexity" evidence="8">
    <location>
        <begin position="269"/>
        <end position="281"/>
    </location>
</feature>
<dbReference type="InterPro" id="IPR019448">
    <property type="entry name" value="NT-C2"/>
</dbReference>
<evidence type="ECO:0000256" key="2">
    <source>
        <dbReference type="ARBA" id="ARBA00009864"/>
    </source>
</evidence>
<feature type="domain" description="C2 NT-type" evidence="9">
    <location>
        <begin position="7"/>
        <end position="165"/>
    </location>
</feature>
<keyword evidence="4" id="KW-0496">Mitochondrion</keyword>
<sequence>MAPVSKAKIRKATSVQIEYLVHIQEIKPWPPSQSLRSLHFIVLQWEYGEWCSGSTNPVVPSLGSGVRDGKIEFNEYFRLPITLSRNVSLKGDDVFTFQKNRLEFSLYEPRRDNTVRGQLLGTAVIDLAEYGILRETCTMNVSMNCNRTFRNASQPVLFLKVQPLVNHGSNYSRRENLLKEKSLVKDGSSHSTMPSSLHKAVREVQPISEQDKPDVADSKSSVSKESGLLLEPEGRLIAAKLRISSSISSHSTPFTSSSSKQNRENGYASSEKSSEGSLTSTPTESKLYEGKDQHVLPNYNVKGIDMVSLALVTHEVNANGAKEEENNAQQHVEGCAIDGLDSEIASIGMDLKLGGKSRHVAAVTRGGENDACDIPFVKDIKEIKDDRYKEKIKTKQKDTVTVRGVPSNNSFESRIQQLGNKIEKLEEELIEVAAIEIALYSVVAEHGNSSKNFFAPARRLSRFYLQTCKEGPSYKTASVARAALSGLVVVTKACGKDIPRLTFWLSISVALRVVVSQNFENWQPTVSDASGVQTNDGGKENAKRSFQVKNDKSYPSKNEKFGFTDKLNELENPGNFITALEKIEAWIFSRIVESAWQALIPCMQSTSQKENVQKKGSSVNKILEKNQSKGDQGQASFSLELWKKIMKQFVNQLDVAMFNALLGDSADKALTAPLLNANVDAKVLPVPAGIFSFRNGVQLKNVILNWSQWLSSLVVTDDDDSQTNENVHDDGDHKESFKYFRLLNALSDLMMLPKDMLMDRSIRKEVCPAFGTSLIKRILKSFVPDELSPEPIPNGLFDVLDSEAFLENDDLFIRSFPCSALPIDYPLPSAALLAKMVQGTESMAETKEPSMLKVRRSYISEDELEELSTSADSVVNGQYYVSTQARKQKETVNSFASKRLVLALYFDTRLRKTTMSFMKGDLFTRTRKLVKGLAIAKPTWFKAMEEAPPVTFPRTDGKVEKMTLPEDVYIKKFFKKHPNSKYEDAIRISGFNPPPARVFAWRVLEMKEQGVSEEEAMAVADMEYLAERKAKIMAYRRLKQIARLQGKKPPTNPCPSPIKEIQAEERKYVYERFHNPEIRKIVQRMKEEREMEMRERWSGGGRGGS</sequence>
<comment type="similarity">
    <text evidence="2">Belongs to the mitochondrion-specific ribosomal protein mS23 family.</text>
</comment>